<gene>
    <name evidence="6" type="ORF">SAMN02745178_01282</name>
</gene>
<feature type="domain" description="Pectinesterase catalytic" evidence="5">
    <location>
        <begin position="9"/>
        <end position="146"/>
    </location>
</feature>
<dbReference type="Proteomes" id="UP000190286">
    <property type="component" value="Unassembled WGS sequence"/>
</dbReference>
<dbReference type="InterPro" id="IPR000070">
    <property type="entry name" value="Pectinesterase_cat"/>
</dbReference>
<dbReference type="OrthoDB" id="9804686at2"/>
<dbReference type="GeneID" id="93337757"/>
<proteinExistence type="inferred from homology"/>
<dbReference type="GO" id="GO:0030599">
    <property type="term" value="F:pectinesterase activity"/>
    <property type="evidence" value="ECO:0007669"/>
    <property type="project" value="InterPro"/>
</dbReference>
<dbReference type="GO" id="GO:0042545">
    <property type="term" value="P:cell wall modification"/>
    <property type="evidence" value="ECO:0007669"/>
    <property type="project" value="InterPro"/>
</dbReference>
<feature type="domain" description="Pectinesterase catalytic" evidence="5">
    <location>
        <begin position="172"/>
        <end position="295"/>
    </location>
</feature>
<dbReference type="RefSeq" id="WP_078784243.1">
    <property type="nucleotide sequence ID" value="NZ_FUYF01000005.1"/>
</dbReference>
<evidence type="ECO:0000256" key="4">
    <source>
        <dbReference type="SAM" id="MobiDB-lite"/>
    </source>
</evidence>
<evidence type="ECO:0000256" key="1">
    <source>
        <dbReference type="ARBA" id="ARBA00008891"/>
    </source>
</evidence>
<comment type="similarity">
    <text evidence="1">Belongs to the pectinesterase family.</text>
</comment>
<dbReference type="EMBL" id="FUYF01000005">
    <property type="protein sequence ID" value="SKA83155.1"/>
    <property type="molecule type" value="Genomic_DNA"/>
</dbReference>
<keyword evidence="7" id="KW-1185">Reference proteome</keyword>
<dbReference type="AlphaFoldDB" id="A0A1T4X248"/>
<evidence type="ECO:0000313" key="7">
    <source>
        <dbReference type="Proteomes" id="UP000190286"/>
    </source>
</evidence>
<feature type="region of interest" description="Disordered" evidence="4">
    <location>
        <begin position="275"/>
        <end position="302"/>
    </location>
</feature>
<name>A0A1T4X248_9FIRM</name>
<evidence type="ECO:0000256" key="3">
    <source>
        <dbReference type="ARBA" id="ARBA00023085"/>
    </source>
</evidence>
<dbReference type="Gene3D" id="2.160.20.10">
    <property type="entry name" value="Single-stranded right-handed beta-helix, Pectin lyase-like"/>
    <property type="match status" value="1"/>
</dbReference>
<dbReference type="InterPro" id="IPR012334">
    <property type="entry name" value="Pectin_lyas_fold"/>
</dbReference>
<evidence type="ECO:0000256" key="2">
    <source>
        <dbReference type="ARBA" id="ARBA00022801"/>
    </source>
</evidence>
<organism evidence="6 7">
    <name type="scientific">Gemmiger formicilis</name>
    <dbReference type="NCBI Taxonomy" id="745368"/>
    <lineage>
        <taxon>Bacteria</taxon>
        <taxon>Bacillati</taxon>
        <taxon>Bacillota</taxon>
        <taxon>Clostridia</taxon>
        <taxon>Eubacteriales</taxon>
        <taxon>Gemmiger</taxon>
    </lineage>
</organism>
<evidence type="ECO:0000259" key="5">
    <source>
        <dbReference type="Pfam" id="PF01095"/>
    </source>
</evidence>
<keyword evidence="3" id="KW-0063">Aspartyl esterase</keyword>
<dbReference type="SUPFAM" id="SSF51126">
    <property type="entry name" value="Pectin lyase-like"/>
    <property type="match status" value="1"/>
</dbReference>
<evidence type="ECO:0000313" key="6">
    <source>
        <dbReference type="EMBL" id="SKA83155.1"/>
    </source>
</evidence>
<accession>A0A1T4X248</accession>
<sequence>MTETERKTLVVDESGAGDYRTLTEAVAACAATPDEPVRFYIRHGIYEERPFIVLADYVIEGEYRNATVITASVGGRDPWPGEVKTGTFRSATLFLGGGRAVVRNLTVQNNAGDGAKAGQALAVYADASRVLMENVNLYGNQDTLFTAPLPLQEREKNGFRGPRESTPRLDTVQYYKNCTIRGNIDFIFGGANAVFDTCRLEPWHHISGTCYITAPSTPAGKPGYLFVNCTVQGSCAPGSVYLGRPWRADAACYWLDCALSDEVCADGWDNWRDPENEKTARFGEHGSTGPGSAAKRAFGSVDDDNEANAQREMYARVKAEFGVE</sequence>
<reference evidence="6 7" key="1">
    <citation type="submission" date="2017-02" db="EMBL/GenBank/DDBJ databases">
        <authorList>
            <person name="Peterson S.W."/>
        </authorList>
    </citation>
    <scope>NUCLEOTIDE SEQUENCE [LARGE SCALE GENOMIC DNA]</scope>
    <source>
        <strain evidence="6 7">ATCC 27749</strain>
    </source>
</reference>
<protein>
    <submittedName>
        <fullName evidence="6">Pectinesterase</fullName>
    </submittedName>
</protein>
<keyword evidence="2" id="KW-0378">Hydrolase</keyword>
<dbReference type="PANTHER" id="PTHR31321:SF57">
    <property type="entry name" value="PECTINESTERASE 53-RELATED"/>
    <property type="match status" value="1"/>
</dbReference>
<dbReference type="Pfam" id="PF01095">
    <property type="entry name" value="Pectinesterase"/>
    <property type="match status" value="2"/>
</dbReference>
<dbReference type="GO" id="GO:0009279">
    <property type="term" value="C:cell outer membrane"/>
    <property type="evidence" value="ECO:0007669"/>
    <property type="project" value="TreeGrafter"/>
</dbReference>
<dbReference type="PANTHER" id="PTHR31321">
    <property type="entry name" value="ACYL-COA THIOESTER HYDROLASE YBHC-RELATED"/>
    <property type="match status" value="1"/>
</dbReference>
<dbReference type="STRING" id="745368.SAMN02745178_01282"/>
<feature type="compositionally biased region" description="Basic and acidic residues" evidence="4">
    <location>
        <begin position="275"/>
        <end position="284"/>
    </location>
</feature>
<dbReference type="InterPro" id="IPR011050">
    <property type="entry name" value="Pectin_lyase_fold/virulence"/>
</dbReference>